<dbReference type="KEGG" id="bvr:BVIR_2035"/>
<organism evidence="2 3">
    <name type="scientific">Blastochloris viridis</name>
    <name type="common">Rhodopseudomonas viridis</name>
    <dbReference type="NCBI Taxonomy" id="1079"/>
    <lineage>
        <taxon>Bacteria</taxon>
        <taxon>Pseudomonadati</taxon>
        <taxon>Pseudomonadota</taxon>
        <taxon>Alphaproteobacteria</taxon>
        <taxon>Hyphomicrobiales</taxon>
        <taxon>Blastochloridaceae</taxon>
        <taxon>Blastochloris</taxon>
    </lineage>
</organism>
<accession>A0A0H5BQ38</accession>
<proteinExistence type="predicted"/>
<dbReference type="Proteomes" id="UP000065734">
    <property type="component" value="Chromosome I"/>
</dbReference>
<keyword evidence="3" id="KW-1185">Reference proteome</keyword>
<evidence type="ECO:0000313" key="2">
    <source>
        <dbReference type="EMBL" id="CUU42468.1"/>
    </source>
</evidence>
<gene>
    <name evidence="1" type="ORF">BV133_2700</name>
    <name evidence="2" type="ORF">BVIRIDIS_14800</name>
</gene>
<evidence type="ECO:0000313" key="3">
    <source>
        <dbReference type="Proteomes" id="UP000065734"/>
    </source>
</evidence>
<dbReference type="EMBL" id="AP014854">
    <property type="protein sequence ID" value="BAS00294.1"/>
    <property type="molecule type" value="Genomic_DNA"/>
</dbReference>
<protein>
    <submittedName>
        <fullName evidence="2">Uncharacterized protein</fullName>
    </submittedName>
</protein>
<dbReference type="STRING" id="1079.BVIR_2035"/>
<dbReference type="RefSeq" id="WP_055037518.1">
    <property type="nucleotide sequence ID" value="NZ_AP014854.2"/>
</dbReference>
<dbReference type="EMBL" id="LN907867">
    <property type="protein sequence ID" value="CUU42468.1"/>
    <property type="molecule type" value="Genomic_DNA"/>
</dbReference>
<dbReference type="OrthoDB" id="8481590at2"/>
<reference evidence="1" key="1">
    <citation type="journal article" date="2015" name="Genome Announc.">
        <title>Complete Genome Sequence of the Bacteriochlorophyll b-Producing Photosynthetic Bacterium Blastochloris viridis.</title>
        <authorList>
            <person name="Tsukatani Y."/>
            <person name="Hirose Y."/>
            <person name="Harada J."/>
            <person name="Misawa N."/>
            <person name="Mori K."/>
            <person name="Inoue K."/>
            <person name="Tamiaki H."/>
        </authorList>
    </citation>
    <scope>NUCLEOTIDE SEQUENCE [LARGE SCALE GENOMIC DNA]</scope>
    <source>
        <strain evidence="1">DSM 133</strain>
    </source>
</reference>
<name>A0A0H5BQ38_BLAVI</name>
<sequence>MTRDEAERFFGETIPVRFRADTPAADNAEVETLLAGSKTFFDNCARYQVVAEIVEVSRCMAGVEVGERYVIQGARIDPAQTTGPLCIFLVSMLVQRVAVAFDRFARDGEIALTLSGAQCTDPGPAVGGFGGIKARLWLEPIPVQV</sequence>
<dbReference type="AlphaFoldDB" id="A0A0H5BQ38"/>
<reference evidence="3" key="3">
    <citation type="journal article" date="2016" name="Genome Announc.">
        <title>Revised genome sequence of the purple photosynthetic bacterium Blastochloris viridis.</title>
        <authorList>
            <person name="Liu L.N."/>
            <person name="Faulkner M."/>
            <person name="Liu X."/>
            <person name="Huang F."/>
            <person name="Darby A.C."/>
            <person name="Hall N."/>
        </authorList>
    </citation>
    <scope>NUCLEOTIDE SEQUENCE [LARGE SCALE GENOMIC DNA]</scope>
    <source>
        <strain evidence="3">ATCC 19567 / DSM 133 / F</strain>
    </source>
</reference>
<evidence type="ECO:0000313" key="1">
    <source>
        <dbReference type="EMBL" id="BAS00294.1"/>
    </source>
</evidence>
<reference evidence="2" key="2">
    <citation type="submission" date="2015-11" db="EMBL/GenBank/DDBJ databases">
        <authorList>
            <person name="Zhang Y."/>
            <person name="Guo Z."/>
        </authorList>
    </citation>
    <scope>NUCLEOTIDE SEQUENCE</scope>
    <source>
        <strain evidence="2">1</strain>
    </source>
</reference>